<evidence type="ECO:0000256" key="1">
    <source>
        <dbReference type="SAM" id="Phobius"/>
    </source>
</evidence>
<evidence type="ECO:0000313" key="2">
    <source>
        <dbReference type="EMBL" id="MEX3171594.1"/>
    </source>
</evidence>
<keyword evidence="1" id="KW-0812">Transmembrane</keyword>
<feature type="transmembrane region" description="Helical" evidence="1">
    <location>
        <begin position="6"/>
        <end position="24"/>
    </location>
</feature>
<evidence type="ECO:0000313" key="3">
    <source>
        <dbReference type="Proteomes" id="UP001558101"/>
    </source>
</evidence>
<gene>
    <name evidence="2" type="ORF">AB4M04_05805</name>
</gene>
<dbReference type="RefSeq" id="WP_368453277.1">
    <property type="nucleotide sequence ID" value="NZ_JBFQXQ010000001.1"/>
</dbReference>
<keyword evidence="3" id="KW-1185">Reference proteome</keyword>
<comment type="caution">
    <text evidence="2">The sequence shown here is derived from an EMBL/GenBank/DDBJ whole genome shotgun (WGS) entry which is preliminary data.</text>
</comment>
<keyword evidence="1" id="KW-1133">Transmembrane helix</keyword>
<dbReference type="EMBL" id="JBFQXQ010000001">
    <property type="protein sequence ID" value="MEX3171594.1"/>
    <property type="molecule type" value="Genomic_DNA"/>
</dbReference>
<name>A0ABV3UDA9_9GAMM</name>
<protein>
    <submittedName>
        <fullName evidence="2">Uncharacterized protein</fullName>
    </submittedName>
</protein>
<proteinExistence type="predicted"/>
<dbReference type="Proteomes" id="UP001558101">
    <property type="component" value="Unassembled WGS sequence"/>
</dbReference>
<keyword evidence="1" id="KW-0472">Membrane</keyword>
<accession>A0ABV3UDA9</accession>
<sequence length="44" mass="5192">MLTAISITGAVWICLLIWLAYRWCKFIRAFNRAASTQPEQRNYD</sequence>
<organism evidence="2 3">
    <name type="scientific">Serratia quinivorans</name>
    <dbReference type="NCBI Taxonomy" id="137545"/>
    <lineage>
        <taxon>Bacteria</taxon>
        <taxon>Pseudomonadati</taxon>
        <taxon>Pseudomonadota</taxon>
        <taxon>Gammaproteobacteria</taxon>
        <taxon>Enterobacterales</taxon>
        <taxon>Yersiniaceae</taxon>
        <taxon>Serratia</taxon>
    </lineage>
</organism>
<reference evidence="2 3" key="1">
    <citation type="submission" date="2024-07" db="EMBL/GenBank/DDBJ databases">
        <title>Genomes of novel Serratia strains from suburban soil.</title>
        <authorList>
            <person name="Markert E.X."/>
            <person name="Severe K."/>
            <person name="Severe L."/>
            <person name="Twing K.I."/>
            <person name="Ward L.M."/>
        </authorList>
    </citation>
    <scope>NUCLEOTIDE SEQUENCE [LARGE SCALE GENOMIC DNA]</scope>
    <source>
        <strain evidence="2 3">3C-UT</strain>
    </source>
</reference>